<feature type="compositionally biased region" description="Basic residues" evidence="1">
    <location>
        <begin position="184"/>
        <end position="194"/>
    </location>
</feature>
<keyword evidence="3" id="KW-1185">Reference proteome</keyword>
<gene>
    <name evidence="2" type="ORF">Pcinc_018946</name>
</gene>
<evidence type="ECO:0000313" key="3">
    <source>
        <dbReference type="Proteomes" id="UP001286313"/>
    </source>
</evidence>
<dbReference type="Proteomes" id="UP001286313">
    <property type="component" value="Unassembled WGS sequence"/>
</dbReference>
<accession>A0AAE1FLV4</accession>
<comment type="caution">
    <text evidence="2">The sequence shown here is derived from an EMBL/GenBank/DDBJ whole genome shotgun (WGS) entry which is preliminary data.</text>
</comment>
<feature type="compositionally biased region" description="Low complexity" evidence="1">
    <location>
        <begin position="162"/>
        <end position="180"/>
    </location>
</feature>
<feature type="region of interest" description="Disordered" evidence="1">
    <location>
        <begin position="146"/>
        <end position="194"/>
    </location>
</feature>
<evidence type="ECO:0000313" key="2">
    <source>
        <dbReference type="EMBL" id="KAK3876244.1"/>
    </source>
</evidence>
<proteinExistence type="predicted"/>
<evidence type="ECO:0000256" key="1">
    <source>
        <dbReference type="SAM" id="MobiDB-lite"/>
    </source>
</evidence>
<organism evidence="2 3">
    <name type="scientific">Petrolisthes cinctipes</name>
    <name type="common">Flat porcelain crab</name>
    <dbReference type="NCBI Taxonomy" id="88211"/>
    <lineage>
        <taxon>Eukaryota</taxon>
        <taxon>Metazoa</taxon>
        <taxon>Ecdysozoa</taxon>
        <taxon>Arthropoda</taxon>
        <taxon>Crustacea</taxon>
        <taxon>Multicrustacea</taxon>
        <taxon>Malacostraca</taxon>
        <taxon>Eumalacostraca</taxon>
        <taxon>Eucarida</taxon>
        <taxon>Decapoda</taxon>
        <taxon>Pleocyemata</taxon>
        <taxon>Anomura</taxon>
        <taxon>Galatheoidea</taxon>
        <taxon>Porcellanidae</taxon>
        <taxon>Petrolisthes</taxon>
    </lineage>
</organism>
<sequence length="194" mass="18595">MRSGKKLRGTNIYVNEDLCAASQATKNAQMPLLKAARAQGKVAFFRHTKLIIKEKMSGGADGWGQRSTVSVGGCSVGGASGAAAGGGAVAGAAAVAGGAAAVVDAAATGGGVATGGSVAAGDAAVAGDAAASGDVVCVEVAGVWSGGDDARPSLPSSQPGGSRARPTSSSSASASVVPSPQRKEVKKLRSATKK</sequence>
<name>A0AAE1FLV4_PETCI</name>
<protein>
    <submittedName>
        <fullName evidence="2">Uncharacterized protein</fullName>
    </submittedName>
</protein>
<dbReference type="EMBL" id="JAWQEG010001850">
    <property type="protein sequence ID" value="KAK3876244.1"/>
    <property type="molecule type" value="Genomic_DNA"/>
</dbReference>
<dbReference type="AlphaFoldDB" id="A0AAE1FLV4"/>
<reference evidence="2" key="1">
    <citation type="submission" date="2023-10" db="EMBL/GenBank/DDBJ databases">
        <title>Genome assemblies of two species of porcelain crab, Petrolisthes cinctipes and Petrolisthes manimaculis (Anomura: Porcellanidae).</title>
        <authorList>
            <person name="Angst P."/>
        </authorList>
    </citation>
    <scope>NUCLEOTIDE SEQUENCE</scope>
    <source>
        <strain evidence="2">PB745_01</strain>
        <tissue evidence="2">Gill</tissue>
    </source>
</reference>